<dbReference type="Pfam" id="PF13098">
    <property type="entry name" value="Thioredoxin_2"/>
    <property type="match status" value="1"/>
</dbReference>
<keyword evidence="11" id="KW-1185">Reference proteome</keyword>
<keyword evidence="3 7" id="KW-0732">Signal</keyword>
<dbReference type="InterPro" id="IPR036249">
    <property type="entry name" value="Thioredoxin-like_sf"/>
</dbReference>
<comment type="caution">
    <text evidence="10">The sequence shown here is derived from an EMBL/GenBank/DDBJ whole genome shotgun (WGS) entry which is preliminary data.</text>
</comment>
<evidence type="ECO:0000259" key="9">
    <source>
        <dbReference type="Pfam" id="PF13098"/>
    </source>
</evidence>
<feature type="domain" description="Thioredoxin-like fold" evidence="9">
    <location>
        <begin position="129"/>
        <end position="251"/>
    </location>
</feature>
<dbReference type="PANTHER" id="PTHR35272">
    <property type="entry name" value="THIOL:DISULFIDE INTERCHANGE PROTEIN DSBC-RELATED"/>
    <property type="match status" value="1"/>
</dbReference>
<dbReference type="InterPro" id="IPR018950">
    <property type="entry name" value="DiS-bond_isomerase_DsbC/G_N"/>
</dbReference>
<sequence length="254" mass="27555">MNIPVSTVLHAALRGLAVCVALTAPLSASAETFVDKAADTAIRKAFQKSRPDLIIEEVVPSEMSGVYRVEMENGPTLYSSANGQFFIVGDLYEMGESGIENVAVKRMQPMREALLAAQKREDMIIFSPKGKAKGAIYVFTDVDCGYCQKLHAEVPQLNANGIEVRYLAYPRQGLHAATSKKMVSAWCADDRKAAMTALKSRQEIKPRECANPVAEQYKLGGKLGVTGTPAIITEDGFLIPGYKPADELTAIVLQ</sequence>
<feature type="signal peptide" evidence="7">
    <location>
        <begin position="1"/>
        <end position="30"/>
    </location>
</feature>
<dbReference type="SUPFAM" id="SSF54423">
    <property type="entry name" value="DsbC/DsbG N-terminal domain-like"/>
    <property type="match status" value="1"/>
</dbReference>
<evidence type="ECO:0000256" key="6">
    <source>
        <dbReference type="ARBA" id="ARBA00023284"/>
    </source>
</evidence>
<feature type="domain" description="Disulphide bond isomerase DsbC/G N-terminal" evidence="8">
    <location>
        <begin position="36"/>
        <end position="95"/>
    </location>
</feature>
<dbReference type="InterPro" id="IPR051470">
    <property type="entry name" value="Thiol:disulfide_interchange"/>
</dbReference>
<comment type="similarity">
    <text evidence="2 7">Belongs to the thioredoxin family. DsbC subfamily.</text>
</comment>
<gene>
    <name evidence="10" type="ORF">HCU74_05735</name>
</gene>
<evidence type="ECO:0000256" key="3">
    <source>
        <dbReference type="ARBA" id="ARBA00022729"/>
    </source>
</evidence>
<evidence type="ECO:0000313" key="11">
    <source>
        <dbReference type="Proteomes" id="UP000765845"/>
    </source>
</evidence>
<dbReference type="Gene3D" id="3.10.450.70">
    <property type="entry name" value="Disulphide bond isomerase, DsbC/G, N-terminal"/>
    <property type="match status" value="1"/>
</dbReference>
<evidence type="ECO:0000256" key="4">
    <source>
        <dbReference type="ARBA" id="ARBA00022764"/>
    </source>
</evidence>
<comment type="function">
    <text evidence="7">Required for disulfide bond formation in some periplasmic proteins. Acts by transferring its disulfide bond to other proteins and is reduced in the process.</text>
</comment>
<comment type="subcellular location">
    <subcellularLocation>
        <location evidence="1 7">Periplasm</location>
    </subcellularLocation>
</comment>
<organism evidence="10 11">
    <name type="scientific">Spongiibacter thalassae</name>
    <dbReference type="NCBI Taxonomy" id="2721624"/>
    <lineage>
        <taxon>Bacteria</taxon>
        <taxon>Pseudomonadati</taxon>
        <taxon>Pseudomonadota</taxon>
        <taxon>Gammaproteobacteria</taxon>
        <taxon>Cellvibrionales</taxon>
        <taxon>Spongiibacteraceae</taxon>
        <taxon>Spongiibacter</taxon>
    </lineage>
</organism>
<dbReference type="EMBL" id="JAAWWK010000002">
    <property type="protein sequence ID" value="NKI16918.1"/>
    <property type="molecule type" value="Genomic_DNA"/>
</dbReference>
<keyword evidence="5" id="KW-1015">Disulfide bond</keyword>
<dbReference type="InterPro" id="IPR033954">
    <property type="entry name" value="DiS-bond_Isoase_DsbC/G"/>
</dbReference>
<evidence type="ECO:0000259" key="8">
    <source>
        <dbReference type="Pfam" id="PF10411"/>
    </source>
</evidence>
<dbReference type="RefSeq" id="WP_168449459.1">
    <property type="nucleotide sequence ID" value="NZ_JAAWWK010000002.1"/>
</dbReference>
<keyword evidence="6 7" id="KW-0676">Redox-active center</keyword>
<dbReference type="SUPFAM" id="SSF52833">
    <property type="entry name" value="Thioredoxin-like"/>
    <property type="match status" value="1"/>
</dbReference>
<accession>A0ABX1GCQ5</accession>
<dbReference type="PANTHER" id="PTHR35272:SF3">
    <property type="entry name" value="THIOL:DISULFIDE INTERCHANGE PROTEIN DSBC"/>
    <property type="match status" value="1"/>
</dbReference>
<reference evidence="10 11" key="1">
    <citation type="submission" date="2020-04" db="EMBL/GenBank/DDBJ databases">
        <authorList>
            <person name="Yoon J."/>
        </authorList>
    </citation>
    <scope>NUCLEOTIDE SEQUENCE [LARGE SCALE GENOMIC DNA]</scope>
    <source>
        <strain evidence="10 11">KMU-166</strain>
    </source>
</reference>
<evidence type="ECO:0000256" key="1">
    <source>
        <dbReference type="ARBA" id="ARBA00004418"/>
    </source>
</evidence>
<evidence type="ECO:0000256" key="7">
    <source>
        <dbReference type="RuleBase" id="RU364038"/>
    </source>
</evidence>
<dbReference type="Proteomes" id="UP000765845">
    <property type="component" value="Unassembled WGS sequence"/>
</dbReference>
<proteinExistence type="inferred from homology"/>
<name>A0ABX1GCQ5_9GAMM</name>
<dbReference type="Gene3D" id="3.40.30.10">
    <property type="entry name" value="Glutaredoxin"/>
    <property type="match status" value="1"/>
</dbReference>
<protein>
    <recommendedName>
        <fullName evidence="7">Thiol:disulfide interchange protein</fullName>
    </recommendedName>
</protein>
<dbReference type="Pfam" id="PF10411">
    <property type="entry name" value="DsbC_N"/>
    <property type="match status" value="1"/>
</dbReference>
<dbReference type="CDD" id="cd03020">
    <property type="entry name" value="DsbA_DsbC_DsbG"/>
    <property type="match status" value="1"/>
</dbReference>
<feature type="chain" id="PRO_5044973599" description="Thiol:disulfide interchange protein" evidence="7">
    <location>
        <begin position="31"/>
        <end position="254"/>
    </location>
</feature>
<evidence type="ECO:0000256" key="5">
    <source>
        <dbReference type="ARBA" id="ARBA00023157"/>
    </source>
</evidence>
<dbReference type="InterPro" id="IPR009094">
    <property type="entry name" value="DiS-bond_isomerase_DsbC/G_N_sf"/>
</dbReference>
<evidence type="ECO:0000256" key="2">
    <source>
        <dbReference type="ARBA" id="ARBA00009813"/>
    </source>
</evidence>
<evidence type="ECO:0000313" key="10">
    <source>
        <dbReference type="EMBL" id="NKI16918.1"/>
    </source>
</evidence>
<keyword evidence="4 7" id="KW-0574">Periplasm</keyword>
<dbReference type="InterPro" id="IPR012336">
    <property type="entry name" value="Thioredoxin-like_fold"/>
</dbReference>